<feature type="transmembrane region" description="Helical" evidence="8">
    <location>
        <begin position="162"/>
        <end position="180"/>
    </location>
</feature>
<comment type="similarity">
    <text evidence="2">Belongs to the AzlC family.</text>
</comment>
<keyword evidence="7 8" id="KW-0472">Membrane</keyword>
<evidence type="ECO:0000256" key="6">
    <source>
        <dbReference type="ARBA" id="ARBA00022989"/>
    </source>
</evidence>
<keyword evidence="3" id="KW-0813">Transport</keyword>
<feature type="transmembrane region" description="Helical" evidence="8">
    <location>
        <begin position="133"/>
        <end position="156"/>
    </location>
</feature>
<feature type="transmembrane region" description="Helical" evidence="8">
    <location>
        <begin position="16"/>
        <end position="38"/>
    </location>
</feature>
<comment type="caution">
    <text evidence="9">The sequence shown here is derived from an EMBL/GenBank/DDBJ whole genome shotgun (WGS) entry which is preliminary data.</text>
</comment>
<gene>
    <name evidence="9" type="ORF">J7W16_00445</name>
</gene>
<dbReference type="Proteomes" id="UP000678228">
    <property type="component" value="Unassembled WGS sequence"/>
</dbReference>
<evidence type="ECO:0000313" key="9">
    <source>
        <dbReference type="EMBL" id="MBP3949580.1"/>
    </source>
</evidence>
<evidence type="ECO:0000256" key="8">
    <source>
        <dbReference type="SAM" id="Phobius"/>
    </source>
</evidence>
<comment type="subcellular location">
    <subcellularLocation>
        <location evidence="1">Cell membrane</location>
        <topology evidence="1">Multi-pass membrane protein</topology>
    </subcellularLocation>
</comment>
<dbReference type="Pfam" id="PF03591">
    <property type="entry name" value="AzlC"/>
    <property type="match status" value="1"/>
</dbReference>
<keyword evidence="4" id="KW-1003">Cell membrane</keyword>
<evidence type="ECO:0000256" key="4">
    <source>
        <dbReference type="ARBA" id="ARBA00022475"/>
    </source>
</evidence>
<evidence type="ECO:0000256" key="2">
    <source>
        <dbReference type="ARBA" id="ARBA00010735"/>
    </source>
</evidence>
<keyword evidence="6 8" id="KW-1133">Transmembrane helix</keyword>
<evidence type="ECO:0000313" key="10">
    <source>
        <dbReference type="Proteomes" id="UP000678228"/>
    </source>
</evidence>
<feature type="transmembrane region" description="Helical" evidence="8">
    <location>
        <begin position="189"/>
        <end position="205"/>
    </location>
</feature>
<dbReference type="PANTHER" id="PTHR34979:SF1">
    <property type="entry name" value="INNER MEMBRANE PROTEIN YGAZ"/>
    <property type="match status" value="1"/>
</dbReference>
<reference evidence="9" key="1">
    <citation type="submission" date="2021-03" db="EMBL/GenBank/DDBJ databases">
        <title>Bacillus suaedae sp. nov., isolated from Suaeda aralocaspica.</title>
        <authorList>
            <person name="Lei R.F.R."/>
        </authorList>
    </citation>
    <scope>NUCLEOTIDE SEQUENCE</scope>
    <source>
        <strain evidence="9">YZJH907-2</strain>
    </source>
</reference>
<evidence type="ECO:0000256" key="7">
    <source>
        <dbReference type="ARBA" id="ARBA00023136"/>
    </source>
</evidence>
<feature type="transmembrane region" description="Helical" evidence="8">
    <location>
        <begin position="58"/>
        <end position="84"/>
    </location>
</feature>
<dbReference type="EMBL" id="JAGKSQ010000001">
    <property type="protein sequence ID" value="MBP3949580.1"/>
    <property type="molecule type" value="Genomic_DNA"/>
</dbReference>
<sequence>MATTALLEQKKPFTRGLITGASIALGYLPAALTFGFLAKSTGLSFVETMAMSIFVYAGAAQYMALTLIALGTGALEIIFTTFIVNIRHLLMSASVQNQVEEEHPIIKAIYSFGMTDEVFAVTTTQEGTLKTGFIFGVSVIAYASWVVNSGIGFLVGALLPSALQQSMGIALYAMFIALLVPSLQKHRKVIYLALSAALLNSFFSFFLPSGWSIILATLLASSGYELISRNRKDLQA</sequence>
<dbReference type="GO" id="GO:1903785">
    <property type="term" value="P:L-valine transmembrane transport"/>
    <property type="evidence" value="ECO:0007669"/>
    <property type="project" value="TreeGrafter"/>
</dbReference>
<evidence type="ECO:0000256" key="5">
    <source>
        <dbReference type="ARBA" id="ARBA00022692"/>
    </source>
</evidence>
<dbReference type="PANTHER" id="PTHR34979">
    <property type="entry name" value="INNER MEMBRANE PROTEIN YGAZ"/>
    <property type="match status" value="1"/>
</dbReference>
<dbReference type="InterPro" id="IPR011606">
    <property type="entry name" value="Brnchd-chn_aa_trnsp_permease"/>
</dbReference>
<accession>A0A940WND7</accession>
<name>A0A940WND7_9BACI</name>
<dbReference type="AlphaFoldDB" id="A0A940WND7"/>
<dbReference type="RefSeq" id="WP_210594963.1">
    <property type="nucleotide sequence ID" value="NZ_JAGKSQ010000001.1"/>
</dbReference>
<keyword evidence="5 8" id="KW-0812">Transmembrane</keyword>
<dbReference type="GO" id="GO:0005886">
    <property type="term" value="C:plasma membrane"/>
    <property type="evidence" value="ECO:0007669"/>
    <property type="project" value="UniProtKB-SubCell"/>
</dbReference>
<proteinExistence type="inferred from homology"/>
<evidence type="ECO:0000256" key="3">
    <source>
        <dbReference type="ARBA" id="ARBA00022448"/>
    </source>
</evidence>
<evidence type="ECO:0000256" key="1">
    <source>
        <dbReference type="ARBA" id="ARBA00004651"/>
    </source>
</evidence>
<protein>
    <submittedName>
        <fullName evidence="9">AzlC family ABC transporter permease</fullName>
    </submittedName>
</protein>
<organism evidence="9 10">
    <name type="scientific">Halalkalibacter suaedae</name>
    <dbReference type="NCBI Taxonomy" id="2822140"/>
    <lineage>
        <taxon>Bacteria</taxon>
        <taxon>Bacillati</taxon>
        <taxon>Bacillota</taxon>
        <taxon>Bacilli</taxon>
        <taxon>Bacillales</taxon>
        <taxon>Bacillaceae</taxon>
        <taxon>Halalkalibacter</taxon>
    </lineage>
</organism>
<keyword evidence="10" id="KW-1185">Reference proteome</keyword>